<proteinExistence type="predicted"/>
<organism evidence="1 2">
    <name type="scientific">Dioscorea alata</name>
    <name type="common">Purple yam</name>
    <dbReference type="NCBI Taxonomy" id="55571"/>
    <lineage>
        <taxon>Eukaryota</taxon>
        <taxon>Viridiplantae</taxon>
        <taxon>Streptophyta</taxon>
        <taxon>Embryophyta</taxon>
        <taxon>Tracheophyta</taxon>
        <taxon>Spermatophyta</taxon>
        <taxon>Magnoliopsida</taxon>
        <taxon>Liliopsida</taxon>
        <taxon>Dioscoreales</taxon>
        <taxon>Dioscoreaceae</taxon>
        <taxon>Dioscorea</taxon>
    </lineage>
</organism>
<gene>
    <name evidence="1" type="ORF">IHE45_09G028900</name>
</gene>
<reference evidence="2" key="1">
    <citation type="journal article" date="2022" name="Nat. Commun.">
        <title>Chromosome evolution and the genetic basis of agronomically important traits in greater yam.</title>
        <authorList>
            <person name="Bredeson J.V."/>
            <person name="Lyons J.B."/>
            <person name="Oniyinde I.O."/>
            <person name="Okereke N.R."/>
            <person name="Kolade O."/>
            <person name="Nnabue I."/>
            <person name="Nwadili C.O."/>
            <person name="Hribova E."/>
            <person name="Parker M."/>
            <person name="Nwogha J."/>
            <person name="Shu S."/>
            <person name="Carlson J."/>
            <person name="Kariba R."/>
            <person name="Muthemba S."/>
            <person name="Knop K."/>
            <person name="Barton G.J."/>
            <person name="Sherwood A.V."/>
            <person name="Lopez-Montes A."/>
            <person name="Asiedu R."/>
            <person name="Jamnadass R."/>
            <person name="Muchugi A."/>
            <person name="Goodstein D."/>
            <person name="Egesi C.N."/>
            <person name="Featherston J."/>
            <person name="Asfaw A."/>
            <person name="Simpson G.G."/>
            <person name="Dolezel J."/>
            <person name="Hendre P.S."/>
            <person name="Van Deynze A."/>
            <person name="Kumar P.L."/>
            <person name="Obidiegwu J.E."/>
            <person name="Bhattacharjee R."/>
            <person name="Rokhsar D.S."/>
        </authorList>
    </citation>
    <scope>NUCLEOTIDE SEQUENCE [LARGE SCALE GENOMIC DNA]</scope>
    <source>
        <strain evidence="2">cv. TDa95/00328</strain>
    </source>
</reference>
<dbReference type="EMBL" id="CM037019">
    <property type="protein sequence ID" value="KAH7672065.1"/>
    <property type="molecule type" value="Genomic_DNA"/>
</dbReference>
<dbReference type="Proteomes" id="UP000827976">
    <property type="component" value="Chromosome 9"/>
</dbReference>
<evidence type="ECO:0000313" key="2">
    <source>
        <dbReference type="Proteomes" id="UP000827976"/>
    </source>
</evidence>
<name>A0ACB7VDU7_DIOAL</name>
<accession>A0ACB7VDU7</accession>
<comment type="caution">
    <text evidence="1">The sequence shown here is derived from an EMBL/GenBank/DDBJ whole genome shotgun (WGS) entry which is preliminary data.</text>
</comment>
<protein>
    <submittedName>
        <fullName evidence="1">Uncharacterized protein</fullName>
    </submittedName>
</protein>
<evidence type="ECO:0000313" key="1">
    <source>
        <dbReference type="EMBL" id="KAH7672065.1"/>
    </source>
</evidence>
<keyword evidence="2" id="KW-1185">Reference proteome</keyword>
<sequence length="68" mass="7194">MSEQIGLEAAEDVERGTTSTVQILGSAWWSRRTATIGVLSTRPTGQLTLAAPSSSKALTTSRLQFSIA</sequence>